<name>A0A0H2RB49_9AGAM</name>
<gene>
    <name evidence="4" type="ORF">SCHPADRAFT_798704</name>
</gene>
<proteinExistence type="predicted"/>
<evidence type="ECO:0000313" key="4">
    <source>
        <dbReference type="EMBL" id="KLO08612.1"/>
    </source>
</evidence>
<dbReference type="AlphaFoldDB" id="A0A0H2RB49"/>
<sequence>VVHLYGPVEGRRSDPGMLKDSQLIQRCAEHAFLEQPNGEREFLQLFGDAAYGLSRQMLSPFSGAGGRTEDERQWNECMGSVRVEVEHVFGIISKTWPFLNAWWKLQVYRSPVGLYYRVSVLLTNALNCFRPNHVSRSFDLRPPLVEEYFHN</sequence>
<dbReference type="Pfam" id="PF13359">
    <property type="entry name" value="DDE_Tnp_4"/>
    <property type="match status" value="1"/>
</dbReference>
<reference evidence="4 5" key="1">
    <citation type="submission" date="2015-04" db="EMBL/GenBank/DDBJ databases">
        <title>Complete genome sequence of Schizopora paradoxa KUC8140, a cosmopolitan wood degrader in East Asia.</title>
        <authorList>
            <consortium name="DOE Joint Genome Institute"/>
            <person name="Min B."/>
            <person name="Park H."/>
            <person name="Jang Y."/>
            <person name="Kim J.-J."/>
            <person name="Kim K.H."/>
            <person name="Pangilinan J."/>
            <person name="Lipzen A."/>
            <person name="Riley R."/>
            <person name="Grigoriev I.V."/>
            <person name="Spatafora J.W."/>
            <person name="Choi I.-G."/>
        </authorList>
    </citation>
    <scope>NUCLEOTIDE SEQUENCE [LARGE SCALE GENOMIC DNA]</scope>
    <source>
        <strain evidence="4 5">KUC8140</strain>
    </source>
</reference>
<dbReference type="STRING" id="27342.A0A0H2RB49"/>
<dbReference type="InParanoid" id="A0A0H2RB49"/>
<dbReference type="Proteomes" id="UP000053477">
    <property type="component" value="Unassembled WGS sequence"/>
</dbReference>
<evidence type="ECO:0000256" key="2">
    <source>
        <dbReference type="ARBA" id="ARBA00022723"/>
    </source>
</evidence>
<feature type="non-terminal residue" evidence="4">
    <location>
        <position position="151"/>
    </location>
</feature>
<accession>A0A0H2RB49</accession>
<keyword evidence="2" id="KW-0479">Metal-binding</keyword>
<feature type="domain" description="DDE Tnp4" evidence="3">
    <location>
        <begin position="5"/>
        <end position="124"/>
    </location>
</feature>
<organism evidence="4 5">
    <name type="scientific">Schizopora paradoxa</name>
    <dbReference type="NCBI Taxonomy" id="27342"/>
    <lineage>
        <taxon>Eukaryota</taxon>
        <taxon>Fungi</taxon>
        <taxon>Dikarya</taxon>
        <taxon>Basidiomycota</taxon>
        <taxon>Agaricomycotina</taxon>
        <taxon>Agaricomycetes</taxon>
        <taxon>Hymenochaetales</taxon>
        <taxon>Schizoporaceae</taxon>
        <taxon>Schizopora</taxon>
    </lineage>
</organism>
<protein>
    <recommendedName>
        <fullName evidence="3">DDE Tnp4 domain-containing protein</fullName>
    </recommendedName>
</protein>
<comment type="cofactor">
    <cofactor evidence="1">
        <name>a divalent metal cation</name>
        <dbReference type="ChEBI" id="CHEBI:60240"/>
    </cofactor>
</comment>
<evidence type="ECO:0000313" key="5">
    <source>
        <dbReference type="Proteomes" id="UP000053477"/>
    </source>
</evidence>
<evidence type="ECO:0000256" key="1">
    <source>
        <dbReference type="ARBA" id="ARBA00001968"/>
    </source>
</evidence>
<dbReference type="EMBL" id="KQ086084">
    <property type="protein sequence ID" value="KLO08612.1"/>
    <property type="molecule type" value="Genomic_DNA"/>
</dbReference>
<dbReference type="GO" id="GO:0046872">
    <property type="term" value="F:metal ion binding"/>
    <property type="evidence" value="ECO:0007669"/>
    <property type="project" value="UniProtKB-KW"/>
</dbReference>
<dbReference type="InterPro" id="IPR027806">
    <property type="entry name" value="HARBI1_dom"/>
</dbReference>
<evidence type="ECO:0000259" key="3">
    <source>
        <dbReference type="Pfam" id="PF13359"/>
    </source>
</evidence>
<dbReference type="OrthoDB" id="2966465at2759"/>
<feature type="non-terminal residue" evidence="4">
    <location>
        <position position="1"/>
    </location>
</feature>
<keyword evidence="5" id="KW-1185">Reference proteome</keyword>